<sequence>MTARHLISLDDLTDDDLRWITARGASYSAGLVPPTGPLEGEVVGVYFRRTSTRTRTAFSSGALRLGAKIIAFGPDDLQLNTGETTEDTGQVFSRMLDVLVARTSGDPAELRGWAGQDRMSVVNAMSADEHPTQALTDLTTLLRQFGRIDGLRVLYVGEGNNTAAALALALSRFPGTVLELRTPPGYGLSPEVRERAARSAARSGAEVTELHHMDGRRGGFDAVYTSRWQTTGTSKPDPGWRAVFAPFTVTPELWRDSPDAVFMHDLPAHRGEEVAAEVLDGPRSIAFDQAANKMYSAMAVLEWCRSGTAGTAARNRTGEAVAQ</sequence>
<dbReference type="Pfam" id="PF00185">
    <property type="entry name" value="OTCace"/>
    <property type="match status" value="1"/>
</dbReference>
<dbReference type="Proteomes" id="UP000267408">
    <property type="component" value="Unassembled WGS sequence"/>
</dbReference>
<evidence type="ECO:0000259" key="3">
    <source>
        <dbReference type="Pfam" id="PF00185"/>
    </source>
</evidence>
<dbReference type="GO" id="GO:0042450">
    <property type="term" value="P:L-arginine biosynthetic process via ornithine"/>
    <property type="evidence" value="ECO:0007669"/>
    <property type="project" value="TreeGrafter"/>
</dbReference>
<dbReference type="RefSeq" id="WP_123553326.1">
    <property type="nucleotide sequence ID" value="NZ_JBEYIY010000019.1"/>
</dbReference>
<dbReference type="InterPro" id="IPR006132">
    <property type="entry name" value="Asp/Orn_carbamoyltranf_P-bd"/>
</dbReference>
<accession>A0A3N4RQK6</accession>
<dbReference type="EMBL" id="RJVJ01000001">
    <property type="protein sequence ID" value="ROR42581.1"/>
    <property type="molecule type" value="Genomic_DNA"/>
</dbReference>
<feature type="domain" description="Aspartate/ornithine carbamoyltransferase carbamoyl-P binding" evidence="4">
    <location>
        <begin position="4"/>
        <end position="141"/>
    </location>
</feature>
<reference evidence="7 8" key="1">
    <citation type="submission" date="2018-11" db="EMBL/GenBank/DDBJ databases">
        <title>Sequencing the genomes of 1000 actinobacteria strains.</title>
        <authorList>
            <person name="Klenk H.-P."/>
        </authorList>
    </citation>
    <scope>NUCLEOTIDE SEQUENCE [LARGE SCALE GENOMIC DNA]</scope>
    <source>
        <strain evidence="5 8">DSM 44780</strain>
        <strain evidence="6 7">DSM 44781</strain>
    </source>
</reference>
<name>A0A3N4RQK6_9ACTN</name>
<evidence type="ECO:0000256" key="1">
    <source>
        <dbReference type="ARBA" id="ARBA00022679"/>
    </source>
</evidence>
<evidence type="ECO:0000313" key="5">
    <source>
        <dbReference type="EMBL" id="ROR42581.1"/>
    </source>
</evidence>
<evidence type="ECO:0000256" key="2">
    <source>
        <dbReference type="RuleBase" id="RU003634"/>
    </source>
</evidence>
<dbReference type="PRINTS" id="PR00100">
    <property type="entry name" value="AOTCASE"/>
</dbReference>
<comment type="caution">
    <text evidence="6">The sequence shown here is derived from an EMBL/GenBank/DDBJ whole genome shotgun (WGS) entry which is preliminary data.</text>
</comment>
<dbReference type="InterPro" id="IPR006130">
    <property type="entry name" value="Asp/Orn_carbamoylTrfase"/>
</dbReference>
<accession>A0A8G1UEL7</accession>
<dbReference type="SUPFAM" id="SSF53671">
    <property type="entry name" value="Aspartate/ornithine carbamoyltransferase"/>
    <property type="match status" value="1"/>
</dbReference>
<dbReference type="EMBL" id="RKQG01000001">
    <property type="protein sequence ID" value="RPE33075.1"/>
    <property type="molecule type" value="Genomic_DNA"/>
</dbReference>
<evidence type="ECO:0000313" key="6">
    <source>
        <dbReference type="EMBL" id="RPE33075.1"/>
    </source>
</evidence>
<feature type="domain" description="Aspartate/ornithine carbamoyltransferase Asp/Orn-binding" evidence="3">
    <location>
        <begin position="149"/>
        <end position="304"/>
    </location>
</feature>
<dbReference type="Pfam" id="PF02729">
    <property type="entry name" value="OTCace_N"/>
    <property type="match status" value="1"/>
</dbReference>
<dbReference type="Proteomes" id="UP000266906">
    <property type="component" value="Unassembled WGS sequence"/>
</dbReference>
<keyword evidence="7" id="KW-1185">Reference proteome</keyword>
<keyword evidence="1 2" id="KW-0808">Transferase</keyword>
<protein>
    <submittedName>
        <fullName evidence="6">Ornithine carbamoyltransferase</fullName>
    </submittedName>
</protein>
<dbReference type="PANTHER" id="PTHR45753:SF3">
    <property type="entry name" value="ORNITHINE TRANSCARBAMYLASE, MITOCHONDRIAL"/>
    <property type="match status" value="1"/>
</dbReference>
<dbReference type="AlphaFoldDB" id="A0A3N4RQK6"/>
<dbReference type="GO" id="GO:0004585">
    <property type="term" value="F:ornithine carbamoyltransferase activity"/>
    <property type="evidence" value="ECO:0007669"/>
    <property type="project" value="TreeGrafter"/>
</dbReference>
<dbReference type="OrthoDB" id="9802587at2"/>
<evidence type="ECO:0000313" key="7">
    <source>
        <dbReference type="Proteomes" id="UP000266906"/>
    </source>
</evidence>
<dbReference type="InterPro" id="IPR036901">
    <property type="entry name" value="Asp/Orn_carbamoylTrfase_sf"/>
</dbReference>
<gene>
    <name evidence="6" type="ORF">EDD38_1354</name>
    <name evidence="5" type="ORF">EDD39_0706</name>
</gene>
<dbReference type="InterPro" id="IPR002292">
    <property type="entry name" value="Orn/put_carbamltrans"/>
</dbReference>
<proteinExistence type="inferred from homology"/>
<dbReference type="GO" id="GO:0016597">
    <property type="term" value="F:amino acid binding"/>
    <property type="evidence" value="ECO:0007669"/>
    <property type="project" value="InterPro"/>
</dbReference>
<organism evidence="6 7">
    <name type="scientific">Kitasatospora cineracea</name>
    <dbReference type="NCBI Taxonomy" id="88074"/>
    <lineage>
        <taxon>Bacteria</taxon>
        <taxon>Bacillati</taxon>
        <taxon>Actinomycetota</taxon>
        <taxon>Actinomycetes</taxon>
        <taxon>Kitasatosporales</taxon>
        <taxon>Streptomycetaceae</taxon>
        <taxon>Kitasatospora</taxon>
    </lineage>
</organism>
<dbReference type="PRINTS" id="PR00102">
    <property type="entry name" value="OTCASE"/>
</dbReference>
<dbReference type="PANTHER" id="PTHR45753">
    <property type="entry name" value="ORNITHINE CARBAMOYLTRANSFERASE, MITOCHONDRIAL"/>
    <property type="match status" value="1"/>
</dbReference>
<evidence type="ECO:0000313" key="8">
    <source>
        <dbReference type="Proteomes" id="UP000267408"/>
    </source>
</evidence>
<dbReference type="InterPro" id="IPR006131">
    <property type="entry name" value="Asp_carbamoyltransf_Asp/Orn-bd"/>
</dbReference>
<dbReference type="GO" id="GO:0019240">
    <property type="term" value="P:citrulline biosynthetic process"/>
    <property type="evidence" value="ECO:0007669"/>
    <property type="project" value="TreeGrafter"/>
</dbReference>
<evidence type="ECO:0000259" key="4">
    <source>
        <dbReference type="Pfam" id="PF02729"/>
    </source>
</evidence>
<comment type="similarity">
    <text evidence="2">Belongs to the aspartate/ornithine carbamoyltransferase superfamily.</text>
</comment>
<dbReference type="Gene3D" id="3.40.50.1370">
    <property type="entry name" value="Aspartate/ornithine carbamoyltransferase"/>
    <property type="match status" value="2"/>
</dbReference>